<keyword evidence="1" id="KW-1133">Transmembrane helix</keyword>
<keyword evidence="1" id="KW-0812">Transmembrane</keyword>
<accession>A0A0A2DFY9</accession>
<evidence type="ECO:0000313" key="2">
    <source>
        <dbReference type="EMBL" id="KGM18080.1"/>
    </source>
</evidence>
<dbReference type="EMBL" id="JRVJ01000023">
    <property type="protein sequence ID" value="KGM18080.1"/>
    <property type="molecule type" value="Genomic_DNA"/>
</dbReference>
<evidence type="ECO:0000313" key="3">
    <source>
        <dbReference type="Proteomes" id="UP000030145"/>
    </source>
</evidence>
<sequence>MSPTMWVTIGSVLIGFLFFGASFASFSMNKPRKLVWTLFAIAIVFMTIVPTTTAIFIATKG</sequence>
<proteinExistence type="predicted"/>
<keyword evidence="3" id="KW-1185">Reference proteome</keyword>
<name>A0A0A2DFY9_9CORY</name>
<evidence type="ECO:0000256" key="1">
    <source>
        <dbReference type="SAM" id="Phobius"/>
    </source>
</evidence>
<dbReference type="RefSeq" id="WP_035116115.1">
    <property type="nucleotide sequence ID" value="NZ_CP047046.1"/>
</dbReference>
<feature type="transmembrane region" description="Helical" evidence="1">
    <location>
        <begin position="6"/>
        <end position="27"/>
    </location>
</feature>
<comment type="caution">
    <text evidence="2">The sequence shown here is derived from an EMBL/GenBank/DDBJ whole genome shotgun (WGS) entry which is preliminary data.</text>
</comment>
<keyword evidence="1" id="KW-0472">Membrane</keyword>
<dbReference type="GeneID" id="300553908"/>
<dbReference type="AlphaFoldDB" id="A0A0A2DFY9"/>
<organism evidence="2 3">
    <name type="scientific">Corynebacterium auriscanis</name>
    <dbReference type="NCBI Taxonomy" id="99807"/>
    <lineage>
        <taxon>Bacteria</taxon>
        <taxon>Bacillati</taxon>
        <taxon>Actinomycetota</taxon>
        <taxon>Actinomycetes</taxon>
        <taxon>Mycobacteriales</taxon>
        <taxon>Corynebacteriaceae</taxon>
        <taxon>Corynebacterium</taxon>
    </lineage>
</organism>
<feature type="transmembrane region" description="Helical" evidence="1">
    <location>
        <begin position="34"/>
        <end position="58"/>
    </location>
</feature>
<gene>
    <name evidence="2" type="ORF">MA47_10540</name>
</gene>
<reference evidence="2 3" key="1">
    <citation type="submission" date="2014-10" db="EMBL/GenBank/DDBJ databases">
        <title>Whole Genome sequence of Corynebacterium auriscanis strain CIP 106629.</title>
        <authorList>
            <person name="Hassan S.S."/>
            <person name="Jamal S.B."/>
            <person name="Tiwari S."/>
            <person name="Oliveira L.D.C."/>
            <person name="Souza F."/>
            <person name="Mariano D.C."/>
            <person name="Almeida S."/>
            <person name="Dorella F."/>
            <person name="Pereira F."/>
            <person name="Carvalho A."/>
            <person name="Leal C.A."/>
            <person name="Soares S.D.C."/>
            <person name="Figueiredo H.C."/>
            <person name="Silva A."/>
            <person name="Azevedo V.A."/>
        </authorList>
    </citation>
    <scope>NUCLEOTIDE SEQUENCE [LARGE SCALE GENOMIC DNA]</scope>
    <source>
        <strain evidence="2 3">CIP 106629</strain>
    </source>
</reference>
<dbReference type="Proteomes" id="UP000030145">
    <property type="component" value="Unassembled WGS sequence"/>
</dbReference>
<protein>
    <submittedName>
        <fullName evidence="2">Uncharacterized protein</fullName>
    </submittedName>
</protein>